<feature type="region of interest" description="Disordered" evidence="1">
    <location>
        <begin position="248"/>
        <end position="267"/>
    </location>
</feature>
<evidence type="ECO:0000256" key="2">
    <source>
        <dbReference type="SAM" id="Phobius"/>
    </source>
</evidence>
<feature type="transmembrane region" description="Helical" evidence="2">
    <location>
        <begin position="188"/>
        <end position="209"/>
    </location>
</feature>
<feature type="transmembrane region" description="Helical" evidence="2">
    <location>
        <begin position="69"/>
        <end position="90"/>
    </location>
</feature>
<sequence length="349" mass="38616">MVVDIAAIYFGLFWGIFPFTAAKAVQQTCKILRRARNLRHHAYLYMIWVELLVNIIFNLASYLHLIGVIQANLGFFIGITVLWVLQTQLLSQIIANRVTLIMMNKRKAKWMKIGLIPLIGAVNITVAAFWNPAQLPGATPRQVELMKIIERAEKVFFLALDMGLNLTFLYLVRFRLIAFGLSKYRKLFNFNIAAICLSTIMDALFVGMLSLPSPYLYVQFAPVAYIVKLHVELTMASLIAKVVQSSGGNNSNLSNDQNSSTTEPKGRGLMNCSTTFADLRINGGSSAVIPDARSSDAGSDIYLFSVSSGIMKTVTTSVTVAEADIDRQSTGLQAREQEHSGTLRPKAIP</sequence>
<dbReference type="EMBL" id="JACEFI010000056">
    <property type="protein sequence ID" value="KAH0591665.1"/>
    <property type="molecule type" value="Genomic_DNA"/>
</dbReference>
<dbReference type="PANTHER" id="PTHR35179">
    <property type="entry name" value="PROTEIN CBG02620"/>
    <property type="match status" value="1"/>
</dbReference>
<accession>A0A9P8M161</accession>
<feature type="region of interest" description="Disordered" evidence="1">
    <location>
        <begin position="328"/>
        <end position="349"/>
    </location>
</feature>
<feature type="transmembrane region" description="Helical" evidence="2">
    <location>
        <begin position="155"/>
        <end position="176"/>
    </location>
</feature>
<reference evidence="3 4" key="1">
    <citation type="submission" date="2020-07" db="EMBL/GenBank/DDBJ databases">
        <title>Metarhizium humberi genome.</title>
        <authorList>
            <person name="Lysoe E."/>
        </authorList>
    </citation>
    <scope>NUCLEOTIDE SEQUENCE [LARGE SCALE GENOMIC DNA]</scope>
    <source>
        <strain evidence="3 4">ESALQ1638</strain>
    </source>
</reference>
<feature type="compositionally biased region" description="Low complexity" evidence="1">
    <location>
        <begin position="248"/>
        <end position="260"/>
    </location>
</feature>
<organism evidence="3 4">
    <name type="scientific">Metarhizium humberi</name>
    <dbReference type="NCBI Taxonomy" id="2596975"/>
    <lineage>
        <taxon>Eukaryota</taxon>
        <taxon>Fungi</taxon>
        <taxon>Dikarya</taxon>
        <taxon>Ascomycota</taxon>
        <taxon>Pezizomycotina</taxon>
        <taxon>Sordariomycetes</taxon>
        <taxon>Hypocreomycetidae</taxon>
        <taxon>Hypocreales</taxon>
        <taxon>Clavicipitaceae</taxon>
        <taxon>Metarhizium</taxon>
    </lineage>
</organism>
<feature type="transmembrane region" description="Helical" evidence="2">
    <location>
        <begin position="110"/>
        <end position="130"/>
    </location>
</feature>
<comment type="caution">
    <text evidence="3">The sequence shown here is derived from an EMBL/GenBank/DDBJ whole genome shotgun (WGS) entry which is preliminary data.</text>
</comment>
<evidence type="ECO:0000313" key="3">
    <source>
        <dbReference type="EMBL" id="KAH0591665.1"/>
    </source>
</evidence>
<keyword evidence="2" id="KW-1133">Transmembrane helix</keyword>
<dbReference type="Proteomes" id="UP000764110">
    <property type="component" value="Unassembled WGS sequence"/>
</dbReference>
<keyword evidence="2" id="KW-0472">Membrane</keyword>
<evidence type="ECO:0000256" key="1">
    <source>
        <dbReference type="SAM" id="MobiDB-lite"/>
    </source>
</evidence>
<evidence type="ECO:0000313" key="4">
    <source>
        <dbReference type="Proteomes" id="UP000764110"/>
    </source>
</evidence>
<gene>
    <name evidence="3" type="ORF">MHUMG1_10596</name>
</gene>
<dbReference type="PANTHER" id="PTHR35179:SF2">
    <property type="entry name" value="START DOMAIN-CONTAINING PROTEIN"/>
    <property type="match status" value="1"/>
</dbReference>
<protein>
    <recommendedName>
        <fullName evidence="5">Integral membrane protein</fullName>
    </recommendedName>
</protein>
<feature type="transmembrane region" description="Helical" evidence="2">
    <location>
        <begin position="6"/>
        <end position="22"/>
    </location>
</feature>
<name>A0A9P8M161_9HYPO</name>
<feature type="transmembrane region" description="Helical" evidence="2">
    <location>
        <begin position="43"/>
        <end position="63"/>
    </location>
</feature>
<keyword evidence="2" id="KW-0812">Transmembrane</keyword>
<proteinExistence type="predicted"/>
<keyword evidence="4" id="KW-1185">Reference proteome</keyword>
<evidence type="ECO:0008006" key="5">
    <source>
        <dbReference type="Google" id="ProtNLM"/>
    </source>
</evidence>
<dbReference type="AlphaFoldDB" id="A0A9P8M161"/>